<reference evidence="1 2" key="1">
    <citation type="submission" date="2016-06" db="EMBL/GenBank/DDBJ databases">
        <authorList>
            <person name="Kjaerup R.B."/>
            <person name="Dalgaard T.S."/>
            <person name="Juul-Madsen H.R."/>
        </authorList>
    </citation>
    <scope>NUCLEOTIDE SEQUENCE [LARGE SCALE GENOMIC DNA]</scope>
    <source>
        <strain evidence="1 2">373-A1</strain>
    </source>
</reference>
<sequence length="224" mass="26033">MKQLDVLEHTFDKAITCPVCSSKFKIKCVKSKSPRILSKDSDFFIRYKGINPYFYDVWICNSCGYSAMKVDFPQIKSYQKDLVLKNITSKWKPRIYPDIMTEELAIEKYKLALITALSMEKQNSTIGMILLKISWMYRLLNNTEEELKYISQALTAFENAYINENFPMYGLDRDSLTYLIGDLNRRLNNNDTALQWYSKVITTIGASYRLKELARTGKDSIKGN</sequence>
<evidence type="ECO:0000313" key="2">
    <source>
        <dbReference type="Proteomes" id="UP000092714"/>
    </source>
</evidence>
<dbReference type="Pfam" id="PF09986">
    <property type="entry name" value="DUF2225"/>
    <property type="match status" value="1"/>
</dbReference>
<dbReference type="InterPro" id="IPR011990">
    <property type="entry name" value="TPR-like_helical_dom_sf"/>
</dbReference>
<keyword evidence="2" id="KW-1185">Reference proteome</keyword>
<name>A0A174USZ4_9CLOT</name>
<dbReference type="eggNOG" id="COG1655">
    <property type="taxonomic scope" value="Bacteria"/>
</dbReference>
<organism evidence="1 2">
    <name type="scientific">Clostridium paraputrificum</name>
    <dbReference type="NCBI Taxonomy" id="29363"/>
    <lineage>
        <taxon>Bacteria</taxon>
        <taxon>Bacillati</taxon>
        <taxon>Bacillota</taxon>
        <taxon>Clostridia</taxon>
        <taxon>Eubacteriales</taxon>
        <taxon>Clostridiaceae</taxon>
        <taxon>Clostridium</taxon>
    </lineage>
</organism>
<dbReference type="RefSeq" id="WP_055184091.1">
    <property type="nucleotide sequence ID" value="NZ_CABHIH010000002.1"/>
</dbReference>
<dbReference type="EMBL" id="MAPZ01000011">
    <property type="protein sequence ID" value="OBY11620.1"/>
    <property type="molecule type" value="Genomic_DNA"/>
</dbReference>
<gene>
    <name evidence="1" type="ORF">CP373A1_04315</name>
</gene>
<comment type="caution">
    <text evidence="1">The sequence shown here is derived from an EMBL/GenBank/DDBJ whole genome shotgun (WGS) entry which is preliminary data.</text>
</comment>
<dbReference type="OrthoDB" id="9780343at2"/>
<dbReference type="Gene3D" id="1.25.40.10">
    <property type="entry name" value="Tetratricopeptide repeat domain"/>
    <property type="match status" value="1"/>
</dbReference>
<evidence type="ECO:0008006" key="3">
    <source>
        <dbReference type="Google" id="ProtNLM"/>
    </source>
</evidence>
<protein>
    <recommendedName>
        <fullName evidence="3">DUF2225 domain-containing protein</fullName>
    </recommendedName>
</protein>
<dbReference type="SUPFAM" id="SSF48452">
    <property type="entry name" value="TPR-like"/>
    <property type="match status" value="1"/>
</dbReference>
<proteinExistence type="predicted"/>
<accession>A0A174USZ4</accession>
<dbReference type="InterPro" id="IPR018708">
    <property type="entry name" value="DUF2225"/>
</dbReference>
<evidence type="ECO:0000313" key="1">
    <source>
        <dbReference type="EMBL" id="OBY11620.1"/>
    </source>
</evidence>
<dbReference type="AlphaFoldDB" id="A0A174USZ4"/>
<dbReference type="Proteomes" id="UP000092714">
    <property type="component" value="Unassembled WGS sequence"/>
</dbReference>